<dbReference type="AlphaFoldDB" id="S3ZJC7"/>
<dbReference type="EMBL" id="AOPZ01000171">
    <property type="protein sequence ID" value="EPH43303.1"/>
    <property type="molecule type" value="Genomic_DNA"/>
</dbReference>
<accession>S3ZJC7</accession>
<name>S3ZJC7_9ACTN</name>
<gene>
    <name evidence="2" type="ORF">STRAU_3637</name>
</gene>
<keyword evidence="3" id="KW-1185">Reference proteome</keyword>
<proteinExistence type="predicted"/>
<evidence type="ECO:0000313" key="3">
    <source>
        <dbReference type="Proteomes" id="UP000014629"/>
    </source>
</evidence>
<evidence type="ECO:0000256" key="1">
    <source>
        <dbReference type="SAM" id="MobiDB-lite"/>
    </source>
</evidence>
<sequence>MAPGSIGGQRRHVTATRNTKDPREIWGQRWCVSEGGLEPPRPIKGTSTSS</sequence>
<dbReference type="Proteomes" id="UP000014629">
    <property type="component" value="Unassembled WGS sequence"/>
</dbReference>
<organism evidence="2 3">
    <name type="scientific">Streptomyces aurantiacus JA 4570</name>
    <dbReference type="NCBI Taxonomy" id="1286094"/>
    <lineage>
        <taxon>Bacteria</taxon>
        <taxon>Bacillati</taxon>
        <taxon>Actinomycetota</taxon>
        <taxon>Actinomycetes</taxon>
        <taxon>Kitasatosporales</taxon>
        <taxon>Streptomycetaceae</taxon>
        <taxon>Streptomyces</taxon>
        <taxon>Streptomyces aurantiacus group</taxon>
    </lineage>
</organism>
<comment type="caution">
    <text evidence="2">The sequence shown here is derived from an EMBL/GenBank/DDBJ whole genome shotgun (WGS) entry which is preliminary data.</text>
</comment>
<protein>
    <submittedName>
        <fullName evidence="2">Uncharacterized protein</fullName>
    </submittedName>
</protein>
<feature type="region of interest" description="Disordered" evidence="1">
    <location>
        <begin position="1"/>
        <end position="25"/>
    </location>
</feature>
<evidence type="ECO:0000313" key="2">
    <source>
        <dbReference type="EMBL" id="EPH43303.1"/>
    </source>
</evidence>
<reference evidence="2 3" key="1">
    <citation type="submission" date="2013-02" db="EMBL/GenBank/DDBJ databases">
        <title>Draft Genome Sequence of Streptomyces aurantiacus, Which Produces Setomimycin.</title>
        <authorList>
            <person name="Gruening B.A."/>
            <person name="Praeg A."/>
            <person name="Erxleben A."/>
            <person name="Guenther S."/>
            <person name="Mueller M."/>
        </authorList>
    </citation>
    <scope>NUCLEOTIDE SEQUENCE [LARGE SCALE GENOMIC DNA]</scope>
    <source>
        <strain evidence="2 3">JA 4570</strain>
    </source>
</reference>